<proteinExistence type="predicted"/>
<keyword evidence="3" id="KW-1185">Reference proteome</keyword>
<dbReference type="Proteomes" id="UP000886998">
    <property type="component" value="Unassembled WGS sequence"/>
</dbReference>
<name>A0A8X6ITJ1_9ARAC</name>
<protein>
    <submittedName>
        <fullName evidence="1">Uncharacterized protein</fullName>
    </submittedName>
</protein>
<gene>
    <name evidence="1" type="ORF">TNIN_114381</name>
    <name evidence="2" type="ORF">TNIN_131841</name>
</gene>
<dbReference type="EMBL" id="BMAV01022028">
    <property type="protein sequence ID" value="GFY76590.1"/>
    <property type="molecule type" value="Genomic_DNA"/>
</dbReference>
<evidence type="ECO:0000313" key="2">
    <source>
        <dbReference type="EMBL" id="GFY76590.1"/>
    </source>
</evidence>
<reference evidence="1" key="1">
    <citation type="submission" date="2020-08" db="EMBL/GenBank/DDBJ databases">
        <title>Multicomponent nature underlies the extraordinary mechanical properties of spider dragline silk.</title>
        <authorList>
            <person name="Kono N."/>
            <person name="Nakamura H."/>
            <person name="Mori M."/>
            <person name="Yoshida Y."/>
            <person name="Ohtoshi R."/>
            <person name="Malay A.D."/>
            <person name="Moran D.A.P."/>
            <person name="Tomita M."/>
            <person name="Numata K."/>
            <person name="Arakawa K."/>
        </authorList>
    </citation>
    <scope>NUCLEOTIDE SEQUENCE</scope>
</reference>
<comment type="caution">
    <text evidence="1">The sequence shown here is derived from an EMBL/GenBank/DDBJ whole genome shotgun (WGS) entry which is preliminary data.</text>
</comment>
<evidence type="ECO:0000313" key="3">
    <source>
        <dbReference type="Proteomes" id="UP000886998"/>
    </source>
</evidence>
<organism evidence="1 3">
    <name type="scientific">Trichonephila inaurata madagascariensis</name>
    <dbReference type="NCBI Taxonomy" id="2747483"/>
    <lineage>
        <taxon>Eukaryota</taxon>
        <taxon>Metazoa</taxon>
        <taxon>Ecdysozoa</taxon>
        <taxon>Arthropoda</taxon>
        <taxon>Chelicerata</taxon>
        <taxon>Arachnida</taxon>
        <taxon>Araneae</taxon>
        <taxon>Araneomorphae</taxon>
        <taxon>Entelegynae</taxon>
        <taxon>Araneoidea</taxon>
        <taxon>Nephilidae</taxon>
        <taxon>Trichonephila</taxon>
        <taxon>Trichonephila inaurata</taxon>
    </lineage>
</organism>
<dbReference type="EMBL" id="BMAV01027213">
    <property type="protein sequence ID" value="GFS57246.1"/>
    <property type="molecule type" value="Genomic_DNA"/>
</dbReference>
<evidence type="ECO:0000313" key="1">
    <source>
        <dbReference type="EMBL" id="GFS57246.1"/>
    </source>
</evidence>
<accession>A0A8X6ITJ1</accession>
<sequence length="93" mass="10829">MSAVVFARLPSCFVASADDYEAFSCSDIVRAFDRDGSFSFSCTHMQQYLTYEPYLKKNKIRFEFLLHPVIFESPNRYKSHQNAEVKILCKSTR</sequence>
<dbReference type="AlphaFoldDB" id="A0A8X6ITJ1"/>